<dbReference type="PANTHER" id="PTHR37261">
    <property type="entry name" value="40S RIBOSOMAL PROTEIN S27"/>
    <property type="match status" value="1"/>
</dbReference>
<gene>
    <name evidence="1" type="primary">gb21307</name>
    <name evidence="1" type="ORF">PR202_gb21307</name>
</gene>
<reference evidence="1" key="2">
    <citation type="submission" date="2021-12" db="EMBL/GenBank/DDBJ databases">
        <title>Resequencing data analysis of finger millet.</title>
        <authorList>
            <person name="Hatakeyama M."/>
            <person name="Aluri S."/>
            <person name="Balachadran M.T."/>
            <person name="Sivarajan S.R."/>
            <person name="Poveda L."/>
            <person name="Shimizu-Inatsugi R."/>
            <person name="Schlapbach R."/>
            <person name="Sreeman S.M."/>
            <person name="Shimizu K.K."/>
        </authorList>
    </citation>
    <scope>NUCLEOTIDE SEQUENCE</scope>
</reference>
<sequence length="357" mass="37857">MLDSKVDINEKNNHLDSDKEAFVASTVSLSVPLQHHIAKESIDDVSCINDQNNGPKLDAIPFITSTEPLDPPLPPAACESVDNGAQVNKNRPAVSLAEFLVARNSHSCKNGASEANGAEILSFERTSSEADKDCGLENTENSAIFYVGLNSIYSQSSAPGSQKKLAEDSSFDWSVDYSFLKSNAEDSWSDSSGMESFSGARASQPIVSESTAAGKCVENLLAGIGASSTVTPVAGEELQKVCDLLYEYEDDIPGMISTEKKTSKSSPSLEVLLAESSDSEVQISDDDAGIGSAQLFGSFSSDDSASVTTEPLVDVADRTRESEAYAAALNEPLTDVFGLPLETFADWSSGEHPNSLI</sequence>
<dbReference type="EMBL" id="BQKI01000084">
    <property type="protein sequence ID" value="GJN32779.1"/>
    <property type="molecule type" value="Genomic_DNA"/>
</dbReference>
<evidence type="ECO:0000313" key="2">
    <source>
        <dbReference type="Proteomes" id="UP001054889"/>
    </source>
</evidence>
<dbReference type="PANTHER" id="PTHR37261:SF1">
    <property type="entry name" value="40S RIBOSOMAL PROTEIN S27"/>
    <property type="match status" value="1"/>
</dbReference>
<dbReference type="Proteomes" id="UP001054889">
    <property type="component" value="Unassembled WGS sequence"/>
</dbReference>
<accession>A0AAV5FDA4</accession>
<proteinExistence type="predicted"/>
<reference evidence="1" key="1">
    <citation type="journal article" date="2018" name="DNA Res.">
        <title>Multiple hybrid de novo genome assembly of finger millet, an orphan allotetraploid crop.</title>
        <authorList>
            <person name="Hatakeyama M."/>
            <person name="Aluri S."/>
            <person name="Balachadran M.T."/>
            <person name="Sivarajan S.R."/>
            <person name="Patrignani A."/>
            <person name="Gruter S."/>
            <person name="Poveda L."/>
            <person name="Shimizu-Inatsugi R."/>
            <person name="Baeten J."/>
            <person name="Francoijs K.J."/>
            <person name="Nataraja K.N."/>
            <person name="Reddy Y.A.N."/>
            <person name="Phadnis S."/>
            <person name="Ravikumar R.L."/>
            <person name="Schlapbach R."/>
            <person name="Sreeman S.M."/>
            <person name="Shimizu K.K."/>
        </authorList>
    </citation>
    <scope>NUCLEOTIDE SEQUENCE</scope>
</reference>
<evidence type="ECO:0000313" key="1">
    <source>
        <dbReference type="EMBL" id="GJN32779.1"/>
    </source>
</evidence>
<dbReference type="AlphaFoldDB" id="A0AAV5FDA4"/>
<comment type="caution">
    <text evidence="1">The sequence shown here is derived from an EMBL/GenBank/DDBJ whole genome shotgun (WGS) entry which is preliminary data.</text>
</comment>
<protein>
    <submittedName>
        <fullName evidence="1">Uncharacterized protein</fullName>
    </submittedName>
</protein>
<name>A0AAV5FDA4_ELECO</name>
<organism evidence="1 2">
    <name type="scientific">Eleusine coracana subsp. coracana</name>
    <dbReference type="NCBI Taxonomy" id="191504"/>
    <lineage>
        <taxon>Eukaryota</taxon>
        <taxon>Viridiplantae</taxon>
        <taxon>Streptophyta</taxon>
        <taxon>Embryophyta</taxon>
        <taxon>Tracheophyta</taxon>
        <taxon>Spermatophyta</taxon>
        <taxon>Magnoliopsida</taxon>
        <taxon>Liliopsida</taxon>
        <taxon>Poales</taxon>
        <taxon>Poaceae</taxon>
        <taxon>PACMAD clade</taxon>
        <taxon>Chloridoideae</taxon>
        <taxon>Cynodonteae</taxon>
        <taxon>Eleusininae</taxon>
        <taxon>Eleusine</taxon>
    </lineage>
</organism>
<keyword evidence="2" id="KW-1185">Reference proteome</keyword>